<feature type="non-terminal residue" evidence="2">
    <location>
        <position position="101"/>
    </location>
</feature>
<dbReference type="Pfam" id="PF16261">
    <property type="entry name" value="DUF4915"/>
    <property type="match status" value="1"/>
</dbReference>
<feature type="domain" description="Conserved hypothetical protein CHP03032" evidence="1">
    <location>
        <begin position="1"/>
        <end position="81"/>
    </location>
</feature>
<sequence length="101" mass="10824">FVRGLSFLGDHAFVGLSKPRYKRFEGLALDDRLAATDSEPWCGVQVIDIKTGACVDWLRLDGPVAELYDVEVLPGISCPMAVSPGSGELANLVTHSYGSQA</sequence>
<comment type="caution">
    <text evidence="2">The sequence shown here is derived from an EMBL/GenBank/DDBJ whole genome shotgun (WGS) entry which is preliminary data.</text>
</comment>
<keyword evidence="3" id="KW-1185">Reference proteome</keyword>
<gene>
    <name evidence="2" type="ORF">SCF082_LOCUS31579</name>
</gene>
<organism evidence="2 3">
    <name type="scientific">Durusdinium trenchii</name>
    <dbReference type="NCBI Taxonomy" id="1381693"/>
    <lineage>
        <taxon>Eukaryota</taxon>
        <taxon>Sar</taxon>
        <taxon>Alveolata</taxon>
        <taxon>Dinophyceae</taxon>
        <taxon>Suessiales</taxon>
        <taxon>Symbiodiniaceae</taxon>
        <taxon>Durusdinium</taxon>
    </lineage>
</organism>
<evidence type="ECO:0000259" key="1">
    <source>
        <dbReference type="Pfam" id="PF16261"/>
    </source>
</evidence>
<evidence type="ECO:0000313" key="3">
    <source>
        <dbReference type="Proteomes" id="UP001642464"/>
    </source>
</evidence>
<protein>
    <submittedName>
        <fullName evidence="2">TIGR03032 family protein</fullName>
    </submittedName>
</protein>
<name>A0ABP0N8G0_9DINO</name>
<dbReference type="Proteomes" id="UP001642464">
    <property type="component" value="Unassembled WGS sequence"/>
</dbReference>
<evidence type="ECO:0000313" key="2">
    <source>
        <dbReference type="EMBL" id="CAK9059688.1"/>
    </source>
</evidence>
<accession>A0ABP0N8G0</accession>
<dbReference type="InterPro" id="IPR017481">
    <property type="entry name" value="CHP03032"/>
</dbReference>
<feature type="non-terminal residue" evidence="2">
    <location>
        <position position="1"/>
    </location>
</feature>
<dbReference type="EMBL" id="CAXAMM010026812">
    <property type="protein sequence ID" value="CAK9059688.1"/>
    <property type="molecule type" value="Genomic_DNA"/>
</dbReference>
<proteinExistence type="predicted"/>
<reference evidence="2 3" key="1">
    <citation type="submission" date="2024-02" db="EMBL/GenBank/DDBJ databases">
        <authorList>
            <person name="Chen Y."/>
            <person name="Shah S."/>
            <person name="Dougan E. K."/>
            <person name="Thang M."/>
            <person name="Chan C."/>
        </authorList>
    </citation>
    <scope>NUCLEOTIDE SEQUENCE [LARGE SCALE GENOMIC DNA]</scope>
</reference>